<comment type="caution">
    <text evidence="2">The sequence shown here is derived from an EMBL/GenBank/DDBJ whole genome shotgun (WGS) entry which is preliminary data.</text>
</comment>
<keyword evidence="3" id="KW-1185">Reference proteome</keyword>
<dbReference type="Gene3D" id="3.90.1140.10">
    <property type="entry name" value="Cyclic phosphodiesterase"/>
    <property type="match status" value="1"/>
</dbReference>
<feature type="compositionally biased region" description="Basic and acidic residues" evidence="1">
    <location>
        <begin position="56"/>
        <end position="68"/>
    </location>
</feature>
<accession>A0A0F4GM03</accession>
<dbReference type="STRING" id="1047168.A0A0F4GM03"/>
<proteinExistence type="predicted"/>
<protein>
    <submittedName>
        <fullName evidence="2">Uncharacterized protein</fullName>
    </submittedName>
</protein>
<feature type="region of interest" description="Disordered" evidence="1">
    <location>
        <begin position="1"/>
        <end position="68"/>
    </location>
</feature>
<feature type="compositionally biased region" description="Polar residues" evidence="1">
    <location>
        <begin position="43"/>
        <end position="55"/>
    </location>
</feature>
<sequence length="259" mass="29409">MSPAQPLSYSAVLGKAQSSDAKPAPPTHRQEKSSHPPQPPRHIQTSNSPSTNEQSATDRYRPKAGGENEARYVLTLQTDRAHHDRMTALREKYFPPERNTVRAHLTLFNALPESKLDSSVVPLLKAVAAEMGPFKIRVKRPYKMAGGFLVNLSPKDGPPPMNKLVDRLRNTWNEEGFLSDQDAAKRSVHYTLMNKVTDKQKVDEAYDEFTSTWNGDEGIVDGLELWKYAKGRWYWAQRFDFTGPPYIDMRPSHVGYERV</sequence>
<organism evidence="2 3">
    <name type="scientific">Zymoseptoria brevis</name>
    <dbReference type="NCBI Taxonomy" id="1047168"/>
    <lineage>
        <taxon>Eukaryota</taxon>
        <taxon>Fungi</taxon>
        <taxon>Dikarya</taxon>
        <taxon>Ascomycota</taxon>
        <taxon>Pezizomycotina</taxon>
        <taxon>Dothideomycetes</taxon>
        <taxon>Dothideomycetidae</taxon>
        <taxon>Mycosphaerellales</taxon>
        <taxon>Mycosphaerellaceae</taxon>
        <taxon>Zymoseptoria</taxon>
    </lineage>
</organism>
<dbReference type="Proteomes" id="UP000033647">
    <property type="component" value="Unassembled WGS sequence"/>
</dbReference>
<name>A0A0F4GM03_9PEZI</name>
<dbReference type="AlphaFoldDB" id="A0A0F4GM03"/>
<dbReference type="Pfam" id="PF13563">
    <property type="entry name" value="2_5_RNA_ligase2"/>
    <property type="match status" value="1"/>
</dbReference>
<evidence type="ECO:0000313" key="3">
    <source>
        <dbReference type="Proteomes" id="UP000033647"/>
    </source>
</evidence>
<dbReference type="OrthoDB" id="5364416at2759"/>
<reference evidence="2 3" key="1">
    <citation type="submission" date="2015-03" db="EMBL/GenBank/DDBJ databases">
        <title>RNA-seq based gene annotation and comparative genomics of four Zymoseptoria species reveal species-specific pathogenicity related genes and transposable element activity.</title>
        <authorList>
            <person name="Grandaubert J."/>
            <person name="Bhattacharyya A."/>
            <person name="Stukenbrock E.H."/>
        </authorList>
    </citation>
    <scope>NUCLEOTIDE SEQUENCE [LARGE SCALE GENOMIC DNA]</scope>
    <source>
        <strain evidence="2 3">Zb18110</strain>
    </source>
</reference>
<dbReference type="EMBL" id="LAFY01000411">
    <property type="protein sequence ID" value="KJX98283.1"/>
    <property type="molecule type" value="Genomic_DNA"/>
</dbReference>
<evidence type="ECO:0000313" key="2">
    <source>
        <dbReference type="EMBL" id="KJX98283.1"/>
    </source>
</evidence>
<evidence type="ECO:0000256" key="1">
    <source>
        <dbReference type="SAM" id="MobiDB-lite"/>
    </source>
</evidence>
<gene>
    <name evidence="2" type="ORF">TI39_contig419g00008</name>
</gene>